<organism evidence="3 4">
    <name type="scientific">Candidatus Competibacter phosphatis</name>
    <dbReference type="NCBI Taxonomy" id="221280"/>
    <lineage>
        <taxon>Bacteria</taxon>
        <taxon>Pseudomonadati</taxon>
        <taxon>Pseudomonadota</taxon>
        <taxon>Gammaproteobacteria</taxon>
        <taxon>Candidatus Competibacteraceae</taxon>
        <taxon>Candidatus Competibacter</taxon>
    </lineage>
</organism>
<protein>
    <recommendedName>
        <fullName evidence="2">Bacterial virulence domain-containing protein</fullName>
    </recommendedName>
</protein>
<keyword evidence="4" id="KW-1185">Reference proteome</keyword>
<feature type="region of interest" description="Disordered" evidence="1">
    <location>
        <begin position="180"/>
        <end position="219"/>
    </location>
</feature>
<name>A0ABX1TG53_9GAMM</name>
<proteinExistence type="predicted"/>
<dbReference type="InterPro" id="IPR010333">
    <property type="entry name" value="VirJ"/>
</dbReference>
<evidence type="ECO:0000313" key="4">
    <source>
        <dbReference type="Proteomes" id="UP000760480"/>
    </source>
</evidence>
<feature type="domain" description="Bacterial virulence" evidence="2">
    <location>
        <begin position="1"/>
        <end position="182"/>
    </location>
</feature>
<accession>A0ABX1TG53</accession>
<dbReference type="SUPFAM" id="SSF53474">
    <property type="entry name" value="alpha/beta-Hydrolases"/>
    <property type="match status" value="1"/>
</dbReference>
<feature type="compositionally biased region" description="Pro residues" evidence="1">
    <location>
        <begin position="183"/>
        <end position="219"/>
    </location>
</feature>
<dbReference type="InterPro" id="IPR029058">
    <property type="entry name" value="AB_hydrolase_fold"/>
</dbReference>
<evidence type="ECO:0000256" key="1">
    <source>
        <dbReference type="SAM" id="MobiDB-lite"/>
    </source>
</evidence>
<dbReference type="Gene3D" id="3.40.50.1820">
    <property type="entry name" value="alpha/beta hydrolase"/>
    <property type="match status" value="1"/>
</dbReference>
<evidence type="ECO:0000259" key="2">
    <source>
        <dbReference type="Pfam" id="PF06057"/>
    </source>
</evidence>
<reference evidence="3 4" key="1">
    <citation type="submission" date="2019-03" db="EMBL/GenBank/DDBJ databases">
        <title>Metabolic reconstructions from genomes of highly enriched 'Candidatus Accumulibacter' and 'Candidatus Competibacter' bioreactor populations.</title>
        <authorList>
            <person name="Annavajhala M.K."/>
            <person name="Welles L."/>
            <person name="Abbas B."/>
            <person name="Sorokin D."/>
            <person name="Park H."/>
            <person name="Van Loosdrecht M."/>
            <person name="Chandran K."/>
        </authorList>
    </citation>
    <scope>NUCLEOTIDE SEQUENCE [LARGE SCALE GENOMIC DNA]</scope>
    <source>
        <strain evidence="3 4">SBR_G</strain>
    </source>
</reference>
<gene>
    <name evidence="3" type="ORF">E4P82_03560</name>
</gene>
<sequence length="219" mass="24061">MFSGDGGWALLDRAVTAELAKNGLPSVGWDSLSYFWKPRQPDQVALDLERVLRKYMTDWKKERIVLIGYSFGADVLPATINRLPQDLRDRIDLAVFLGLSDYATFEFHLSDWISDEADEGGLAVRPELAKLASLKRLCIHGEEEEDASCPKLTDLGVIAEKMPGDHHFDEDYPGIARRILELLPPPPATTAPPPPPPATTAPPPPPPATTAPPPPPTRN</sequence>
<comment type="caution">
    <text evidence="3">The sequence shown here is derived from an EMBL/GenBank/DDBJ whole genome shotgun (WGS) entry which is preliminary data.</text>
</comment>
<dbReference type="Proteomes" id="UP000760480">
    <property type="component" value="Unassembled WGS sequence"/>
</dbReference>
<dbReference type="Pfam" id="PF06057">
    <property type="entry name" value="VirJ"/>
    <property type="match status" value="1"/>
</dbReference>
<dbReference type="EMBL" id="SPMZ01000011">
    <property type="protein sequence ID" value="NMQ18355.1"/>
    <property type="molecule type" value="Genomic_DNA"/>
</dbReference>
<evidence type="ECO:0000313" key="3">
    <source>
        <dbReference type="EMBL" id="NMQ18355.1"/>
    </source>
</evidence>